<evidence type="ECO:0000313" key="2">
    <source>
        <dbReference type="EMBL" id="MBM6856195.1"/>
    </source>
</evidence>
<keyword evidence="3" id="KW-1185">Reference proteome</keyword>
<evidence type="ECO:0000256" key="1">
    <source>
        <dbReference type="SAM" id="SignalP"/>
    </source>
</evidence>
<dbReference type="Proteomes" id="UP000698924">
    <property type="component" value="Unassembled WGS sequence"/>
</dbReference>
<reference evidence="2 3" key="1">
    <citation type="journal article" date="2021" name="Sci. Rep.">
        <title>The distribution of antibiotic resistance genes in chicken gut microbiota commensals.</title>
        <authorList>
            <person name="Juricova H."/>
            <person name="Matiasovicova J."/>
            <person name="Kubasova T."/>
            <person name="Cejkova D."/>
            <person name="Rychlik I."/>
        </authorList>
    </citation>
    <scope>NUCLEOTIDE SEQUENCE [LARGE SCALE GENOMIC DNA]</scope>
    <source>
        <strain evidence="2 3">An421</strain>
    </source>
</reference>
<sequence length="257" mass="28361">MKKLLGGLLSCILGGWLLTACTSDDDLQQIPEGKGYVKLALNTNTGFQTKAVDESYYSKKENYTVTITKSGESVPVQQWKYNEIPEFTELANGTYTMSAICGDSTKAVYTDDLCVLGYKSFTVKNDSVNVEVACKPNSARVNIAFDEKMDEYFSEYEVRIKTAAQNGSVYPWEKETTGPVYFKVKQNESVEMTIKLTPKSGIGAETSIKKSYTLSPADAMKMTLTPVVGSGNLTITIEIDETVIEHPVDIEVPSDWV</sequence>
<dbReference type="EMBL" id="JACJMO010000001">
    <property type="protein sequence ID" value="MBM6856195.1"/>
    <property type="molecule type" value="Genomic_DNA"/>
</dbReference>
<gene>
    <name evidence="2" type="ORF">H6D15_01020</name>
</gene>
<feature type="chain" id="PRO_5041336837" evidence="1">
    <location>
        <begin position="20"/>
        <end position="257"/>
    </location>
</feature>
<organism evidence="2 3">
    <name type="scientific">Caecibacteroides pullorum</name>
    <dbReference type="NCBI Taxonomy" id="2725562"/>
    <lineage>
        <taxon>Bacteria</taxon>
        <taxon>Pseudomonadati</taxon>
        <taxon>Bacteroidota</taxon>
        <taxon>Bacteroidia</taxon>
        <taxon>Bacteroidales</taxon>
        <taxon>Bacteroidaceae</taxon>
        <taxon>Caecibacteroides</taxon>
    </lineage>
</organism>
<feature type="signal peptide" evidence="1">
    <location>
        <begin position="1"/>
        <end position="19"/>
    </location>
</feature>
<proteinExistence type="predicted"/>
<evidence type="ECO:0000313" key="3">
    <source>
        <dbReference type="Proteomes" id="UP000698924"/>
    </source>
</evidence>
<protein>
    <submittedName>
        <fullName evidence="2">DUF4493 domain-containing protein</fullName>
    </submittedName>
</protein>
<dbReference type="PROSITE" id="PS51257">
    <property type="entry name" value="PROKAR_LIPOPROTEIN"/>
    <property type="match status" value="1"/>
</dbReference>
<keyword evidence="1" id="KW-0732">Signal</keyword>
<comment type="caution">
    <text evidence="2">The sequence shown here is derived from an EMBL/GenBank/DDBJ whole genome shotgun (WGS) entry which is preliminary data.</text>
</comment>
<name>A0AA40ZQC1_9BACT</name>
<dbReference type="RefSeq" id="WP_204970785.1">
    <property type="nucleotide sequence ID" value="NZ_JAAZTS010000001.1"/>
</dbReference>
<dbReference type="AlphaFoldDB" id="A0AA40ZQC1"/>
<dbReference type="InterPro" id="IPR027840">
    <property type="entry name" value="DUF4493"/>
</dbReference>
<dbReference type="Pfam" id="PF14900">
    <property type="entry name" value="DUF4493"/>
    <property type="match status" value="1"/>
</dbReference>
<accession>A0AA40ZQC1</accession>